<dbReference type="PANTHER" id="PTHR30344">
    <property type="entry name" value="6-PHOSPHOGLUCONOLACTONASE-RELATED"/>
    <property type="match status" value="1"/>
</dbReference>
<accession>A0A1H4S1H8</accession>
<comment type="similarity">
    <text evidence="1">Belongs to the cycloisomerase 2 family.</text>
</comment>
<reference evidence="2 3" key="1">
    <citation type="submission" date="2016-10" db="EMBL/GenBank/DDBJ databases">
        <authorList>
            <person name="de Groot N.N."/>
        </authorList>
    </citation>
    <scope>NUCLEOTIDE SEQUENCE [LARGE SCALE GENOMIC DNA]</scope>
    <source>
        <strain evidence="2 3">DSM 10495</strain>
    </source>
</reference>
<name>A0A1H4S1H8_9MICC</name>
<dbReference type="RefSeq" id="WP_066215135.1">
    <property type="nucleotide sequence ID" value="NZ_FNSN01000003.1"/>
</dbReference>
<dbReference type="STRING" id="156980.SAMN04489745_2720"/>
<dbReference type="GO" id="GO:0017057">
    <property type="term" value="F:6-phosphogluconolactonase activity"/>
    <property type="evidence" value="ECO:0007669"/>
    <property type="project" value="TreeGrafter"/>
</dbReference>
<dbReference type="InterPro" id="IPR015943">
    <property type="entry name" value="WD40/YVTN_repeat-like_dom_sf"/>
</dbReference>
<evidence type="ECO:0000313" key="2">
    <source>
        <dbReference type="EMBL" id="SEC37969.1"/>
    </source>
</evidence>
<dbReference type="Pfam" id="PF10282">
    <property type="entry name" value="Lactonase"/>
    <property type="match status" value="1"/>
</dbReference>
<evidence type="ECO:0000313" key="3">
    <source>
        <dbReference type="Proteomes" id="UP000182652"/>
    </source>
</evidence>
<dbReference type="EMBL" id="FNSN01000003">
    <property type="protein sequence ID" value="SEC37969.1"/>
    <property type="molecule type" value="Genomic_DNA"/>
</dbReference>
<dbReference type="InterPro" id="IPR019405">
    <property type="entry name" value="Lactonase_7-beta_prop"/>
</dbReference>
<proteinExistence type="inferred from homology"/>
<dbReference type="AlphaFoldDB" id="A0A1H4S1H8"/>
<dbReference type="Proteomes" id="UP000182652">
    <property type="component" value="Unassembled WGS sequence"/>
</dbReference>
<evidence type="ECO:0000256" key="1">
    <source>
        <dbReference type="ARBA" id="ARBA00005564"/>
    </source>
</evidence>
<dbReference type="GO" id="GO:0016853">
    <property type="term" value="F:isomerase activity"/>
    <property type="evidence" value="ECO:0007669"/>
    <property type="project" value="UniProtKB-KW"/>
</dbReference>
<keyword evidence="3" id="KW-1185">Reference proteome</keyword>
<dbReference type="SUPFAM" id="SSF51004">
    <property type="entry name" value="C-terminal (heme d1) domain of cytochrome cd1-nitrite reductase"/>
    <property type="match status" value="1"/>
</dbReference>
<dbReference type="PANTHER" id="PTHR30344:SF1">
    <property type="entry name" value="6-PHOSPHOGLUCONOLACTONASE"/>
    <property type="match status" value="1"/>
</dbReference>
<dbReference type="Gene3D" id="2.130.10.10">
    <property type="entry name" value="YVTN repeat-like/Quinoprotein amine dehydrogenase"/>
    <property type="match status" value="1"/>
</dbReference>
<dbReference type="InterPro" id="IPR050282">
    <property type="entry name" value="Cycloisomerase_2"/>
</dbReference>
<keyword evidence="2" id="KW-0413">Isomerase</keyword>
<gene>
    <name evidence="2" type="ORF">SAMN04489745_2720</name>
</gene>
<organism evidence="2 3">
    <name type="scientific">Arthrobacter woluwensis</name>
    <dbReference type="NCBI Taxonomy" id="156980"/>
    <lineage>
        <taxon>Bacteria</taxon>
        <taxon>Bacillati</taxon>
        <taxon>Actinomycetota</taxon>
        <taxon>Actinomycetes</taxon>
        <taxon>Micrococcales</taxon>
        <taxon>Micrococcaceae</taxon>
        <taxon>Arthrobacter</taxon>
    </lineage>
</organism>
<sequence length="348" mass="35602">MTIPLYLGSYTEDGSGRGPGVQRVTVDPVEGELTVLATSDGVRNPSFLLRGPGGRLFAVEELDAGQVVELDPETLAVRARVSSGGSSPCHLGLAGGLLLVANYGSGTVSGLSLDEPWGAEPLWTVGQEGAGPVAGRQEGPHAHSTIALGDDRFLVADLGRDRVDEYLLGEGGPELVGGLGLPPGTGPRHLLLDRPAADGAVVLRVVGELDAALHRAVRAADGSWDLAGPPVALAPGHEHAYPSEITGHPGSGERALVVGVRGSDTLAVVARGGLGEGEGEERLLRTLPCGGAWPRHLAWARDDDGAPHLCVAAERGHRLSVFVPGPDGDLTPVGGVGTFSPTYVLPVG</sequence>
<dbReference type="InterPro" id="IPR011048">
    <property type="entry name" value="Haem_d1_sf"/>
</dbReference>
<protein>
    <submittedName>
        <fullName evidence="2">6-phosphogluconolactonase, cycloisomerase 2 family</fullName>
    </submittedName>
</protein>